<organism evidence="1 2">
    <name type="scientific">Zootermopsis nevadensis</name>
    <name type="common">Dampwood termite</name>
    <dbReference type="NCBI Taxonomy" id="136037"/>
    <lineage>
        <taxon>Eukaryota</taxon>
        <taxon>Metazoa</taxon>
        <taxon>Ecdysozoa</taxon>
        <taxon>Arthropoda</taxon>
        <taxon>Hexapoda</taxon>
        <taxon>Insecta</taxon>
        <taxon>Pterygota</taxon>
        <taxon>Neoptera</taxon>
        <taxon>Polyneoptera</taxon>
        <taxon>Dictyoptera</taxon>
        <taxon>Blattodea</taxon>
        <taxon>Blattoidea</taxon>
        <taxon>Termitoidae</taxon>
        <taxon>Termopsidae</taxon>
        <taxon>Zootermopsis</taxon>
    </lineage>
</organism>
<evidence type="ECO:0000313" key="1">
    <source>
        <dbReference type="EMBL" id="KDR19665.1"/>
    </source>
</evidence>
<proteinExistence type="predicted"/>
<dbReference type="EMBL" id="KK852639">
    <property type="protein sequence ID" value="KDR19665.1"/>
    <property type="molecule type" value="Genomic_DNA"/>
</dbReference>
<protein>
    <submittedName>
        <fullName evidence="1">Uncharacterized protein</fullName>
    </submittedName>
</protein>
<keyword evidence="2" id="KW-1185">Reference proteome</keyword>
<gene>
    <name evidence="1" type="ORF">L798_06186</name>
</gene>
<dbReference type="AlphaFoldDB" id="A0A067RJT1"/>
<evidence type="ECO:0000313" key="2">
    <source>
        <dbReference type="Proteomes" id="UP000027135"/>
    </source>
</evidence>
<sequence length="102" mass="11714">MENILKEDGERTCVLKGPVYEGLKSSNETQVKSLSLREPVAIKRNEELCDENNTPICHVINDDEFHISHLNLTGQDNSLEMVSRDPYCWVQNSEFSFDDLKL</sequence>
<dbReference type="InParanoid" id="A0A067RJT1"/>
<name>A0A067RJT1_ZOONE</name>
<dbReference type="Proteomes" id="UP000027135">
    <property type="component" value="Unassembled WGS sequence"/>
</dbReference>
<reference evidence="1 2" key="1">
    <citation type="journal article" date="2014" name="Nat. Commun.">
        <title>Molecular traces of alternative social organization in a termite genome.</title>
        <authorList>
            <person name="Terrapon N."/>
            <person name="Li C."/>
            <person name="Robertson H.M."/>
            <person name="Ji L."/>
            <person name="Meng X."/>
            <person name="Booth W."/>
            <person name="Chen Z."/>
            <person name="Childers C.P."/>
            <person name="Glastad K.M."/>
            <person name="Gokhale K."/>
            <person name="Gowin J."/>
            <person name="Gronenberg W."/>
            <person name="Hermansen R.A."/>
            <person name="Hu H."/>
            <person name="Hunt B.G."/>
            <person name="Huylmans A.K."/>
            <person name="Khalil S.M."/>
            <person name="Mitchell R.D."/>
            <person name="Munoz-Torres M.C."/>
            <person name="Mustard J.A."/>
            <person name="Pan H."/>
            <person name="Reese J.T."/>
            <person name="Scharf M.E."/>
            <person name="Sun F."/>
            <person name="Vogel H."/>
            <person name="Xiao J."/>
            <person name="Yang W."/>
            <person name="Yang Z."/>
            <person name="Yang Z."/>
            <person name="Zhou J."/>
            <person name="Zhu J."/>
            <person name="Brent C.S."/>
            <person name="Elsik C.G."/>
            <person name="Goodisman M.A."/>
            <person name="Liberles D.A."/>
            <person name="Roe R.M."/>
            <person name="Vargo E.L."/>
            <person name="Vilcinskas A."/>
            <person name="Wang J."/>
            <person name="Bornberg-Bauer E."/>
            <person name="Korb J."/>
            <person name="Zhang G."/>
            <person name="Liebig J."/>
        </authorList>
    </citation>
    <scope>NUCLEOTIDE SEQUENCE [LARGE SCALE GENOMIC DNA]</scope>
    <source>
        <tissue evidence="1">Whole organism</tissue>
    </source>
</reference>
<accession>A0A067RJT1</accession>